<dbReference type="Pfam" id="PF02626">
    <property type="entry name" value="CT_A_B"/>
    <property type="match status" value="1"/>
</dbReference>
<dbReference type="SUPFAM" id="SSF50891">
    <property type="entry name" value="Cyclophilin-like"/>
    <property type="match status" value="1"/>
</dbReference>
<evidence type="ECO:0000313" key="5">
    <source>
        <dbReference type="EMBL" id="HIW86595.1"/>
    </source>
</evidence>
<proteinExistence type="predicted"/>
<protein>
    <submittedName>
        <fullName evidence="5">Biotin-dependent carboxyltransferase family protein</fullName>
    </submittedName>
</protein>
<gene>
    <name evidence="5" type="ORF">IAA48_08890</name>
</gene>
<dbReference type="EMBL" id="DXGE01000035">
    <property type="protein sequence ID" value="HIW86595.1"/>
    <property type="molecule type" value="Genomic_DNA"/>
</dbReference>
<keyword evidence="3" id="KW-0067">ATP-binding</keyword>
<name>A0A9D1UHI4_9FIRM</name>
<evidence type="ECO:0000259" key="4">
    <source>
        <dbReference type="SMART" id="SM00797"/>
    </source>
</evidence>
<dbReference type="GO" id="GO:0005524">
    <property type="term" value="F:ATP binding"/>
    <property type="evidence" value="ECO:0007669"/>
    <property type="project" value="UniProtKB-KW"/>
</dbReference>
<dbReference type="InterPro" id="IPR029000">
    <property type="entry name" value="Cyclophilin-like_dom_sf"/>
</dbReference>
<comment type="caution">
    <text evidence="5">The sequence shown here is derived from an EMBL/GenBank/DDBJ whole genome shotgun (WGS) entry which is preliminary data.</text>
</comment>
<dbReference type="GO" id="GO:0016787">
    <property type="term" value="F:hydrolase activity"/>
    <property type="evidence" value="ECO:0007669"/>
    <property type="project" value="UniProtKB-KW"/>
</dbReference>
<keyword evidence="2" id="KW-0378">Hydrolase</keyword>
<reference evidence="5" key="2">
    <citation type="submission" date="2021-04" db="EMBL/GenBank/DDBJ databases">
        <authorList>
            <person name="Gilroy R."/>
        </authorList>
    </citation>
    <scope>NUCLEOTIDE SEQUENCE</scope>
    <source>
        <strain evidence="5">421</strain>
    </source>
</reference>
<reference evidence="5" key="1">
    <citation type="journal article" date="2021" name="PeerJ">
        <title>Extensive microbial diversity within the chicken gut microbiome revealed by metagenomics and culture.</title>
        <authorList>
            <person name="Gilroy R."/>
            <person name="Ravi A."/>
            <person name="Getino M."/>
            <person name="Pursley I."/>
            <person name="Horton D.L."/>
            <person name="Alikhan N.F."/>
            <person name="Baker D."/>
            <person name="Gharbi K."/>
            <person name="Hall N."/>
            <person name="Watson M."/>
            <person name="Adriaenssens E.M."/>
            <person name="Foster-Nyarko E."/>
            <person name="Jarju S."/>
            <person name="Secka A."/>
            <person name="Antonio M."/>
            <person name="Oren A."/>
            <person name="Chaudhuri R.R."/>
            <person name="La Ragione R."/>
            <person name="Hildebrand F."/>
            <person name="Pallen M.J."/>
        </authorList>
    </citation>
    <scope>NUCLEOTIDE SEQUENCE</scope>
    <source>
        <strain evidence="5">421</strain>
    </source>
</reference>
<dbReference type="AlphaFoldDB" id="A0A9D1UHI4"/>
<dbReference type="NCBIfam" id="TIGR00724">
    <property type="entry name" value="urea_amlyse_rel"/>
    <property type="match status" value="1"/>
</dbReference>
<organism evidence="5 6">
    <name type="scientific">Candidatus Eubacterium faecipullorum</name>
    <dbReference type="NCBI Taxonomy" id="2838571"/>
    <lineage>
        <taxon>Bacteria</taxon>
        <taxon>Bacillati</taxon>
        <taxon>Bacillota</taxon>
        <taxon>Clostridia</taxon>
        <taxon>Eubacteriales</taxon>
        <taxon>Eubacteriaceae</taxon>
        <taxon>Eubacterium</taxon>
    </lineage>
</organism>
<dbReference type="Proteomes" id="UP000824205">
    <property type="component" value="Unassembled WGS sequence"/>
</dbReference>
<evidence type="ECO:0000256" key="1">
    <source>
        <dbReference type="ARBA" id="ARBA00022741"/>
    </source>
</evidence>
<dbReference type="InterPro" id="IPR003778">
    <property type="entry name" value="CT_A_B"/>
</dbReference>
<keyword evidence="1" id="KW-0547">Nucleotide-binding</keyword>
<dbReference type="SMART" id="SM00797">
    <property type="entry name" value="AHS2"/>
    <property type="match status" value="1"/>
</dbReference>
<sequence length="313" mass="33610">MSIKIVRGGLLTTVQDGGRIGCMKYGFSQCGAMDMRAFHTANALLSNDAGAAVLEMTVTGIAALFTEDCAICISGAQMEAQINRKPIRTNKVYEIAAGDVLLCGKVRNGVRAYLAVSGGINVPEFLGSRSTDLKAKAGGFCGRKLKTGDELKILPHKKLKNTEKREIPEFEYQNEICLRAVCGPQDSMFTKEDINTFFGTQYSVTAEADRMGMRLKGAPLKGKNGMNIISDGIAPGCVQVPDSGMPIILCADRQTTGGYAKIATVISADMPLLAQALPGCKIRFERISTAEAENAAKEANKKTETIKEQINKL</sequence>
<dbReference type="PANTHER" id="PTHR43309">
    <property type="entry name" value="5-OXOPROLINASE SUBUNIT C"/>
    <property type="match status" value="1"/>
</dbReference>
<dbReference type="Gene3D" id="2.40.100.10">
    <property type="entry name" value="Cyclophilin-like"/>
    <property type="match status" value="1"/>
</dbReference>
<evidence type="ECO:0000256" key="2">
    <source>
        <dbReference type="ARBA" id="ARBA00022801"/>
    </source>
</evidence>
<evidence type="ECO:0000313" key="6">
    <source>
        <dbReference type="Proteomes" id="UP000824205"/>
    </source>
</evidence>
<feature type="domain" description="Carboxyltransferase" evidence="4">
    <location>
        <begin position="24"/>
        <end position="303"/>
    </location>
</feature>
<accession>A0A9D1UHI4</accession>
<dbReference type="PANTHER" id="PTHR43309:SF5">
    <property type="entry name" value="5-OXOPROLINASE SUBUNIT C"/>
    <property type="match status" value="1"/>
</dbReference>
<evidence type="ECO:0000256" key="3">
    <source>
        <dbReference type="ARBA" id="ARBA00022840"/>
    </source>
</evidence>
<dbReference type="InterPro" id="IPR052708">
    <property type="entry name" value="PxpC"/>
</dbReference>